<reference evidence="3 4" key="1">
    <citation type="journal article" date="2014" name="Genome Announc.">
        <title>Draft Genome Sequence of Cytophaga fermentans JCM 21142T, a Facultative Anaerobe Isolated from Marine Mud.</title>
        <authorList>
            <person name="Starns D."/>
            <person name="Oshima K."/>
            <person name="Suda W."/>
            <person name="Iino T."/>
            <person name="Yuki M."/>
            <person name="Inoue J."/>
            <person name="Kitamura K."/>
            <person name="Iida T."/>
            <person name="Darby A."/>
            <person name="Hattori M."/>
            <person name="Ohkuma M."/>
        </authorList>
    </citation>
    <scope>NUCLEOTIDE SEQUENCE [LARGE SCALE GENOMIC DNA]</scope>
    <source>
        <strain evidence="3 4">JCM 21142</strain>
    </source>
</reference>
<dbReference type="OrthoDB" id="9795554at2"/>
<keyword evidence="1" id="KW-0378">Hydrolase</keyword>
<dbReference type="STRING" id="869213.GCA_000517085_00796"/>
<proteinExistence type="predicted"/>
<accession>W7Y3J6</accession>
<evidence type="ECO:0000259" key="2">
    <source>
        <dbReference type="Pfam" id="PF03629"/>
    </source>
</evidence>
<dbReference type="eggNOG" id="COG3317">
    <property type="taxonomic scope" value="Bacteria"/>
</dbReference>
<comment type="caution">
    <text evidence="3">The sequence shown here is derived from an EMBL/GenBank/DDBJ whole genome shotgun (WGS) entry which is preliminary data.</text>
</comment>
<dbReference type="InterPro" id="IPR052940">
    <property type="entry name" value="Carb_Esterase_6"/>
</dbReference>
<evidence type="ECO:0000313" key="3">
    <source>
        <dbReference type="EMBL" id="GAF02143.1"/>
    </source>
</evidence>
<evidence type="ECO:0000313" key="4">
    <source>
        <dbReference type="Proteomes" id="UP000019402"/>
    </source>
</evidence>
<organism evidence="3 4">
    <name type="scientific">Saccharicrinis fermentans DSM 9555 = JCM 21142</name>
    <dbReference type="NCBI Taxonomy" id="869213"/>
    <lineage>
        <taxon>Bacteria</taxon>
        <taxon>Pseudomonadati</taxon>
        <taxon>Bacteroidota</taxon>
        <taxon>Bacteroidia</taxon>
        <taxon>Marinilabiliales</taxon>
        <taxon>Marinilabiliaceae</taxon>
        <taxon>Saccharicrinis</taxon>
    </lineage>
</organism>
<dbReference type="Proteomes" id="UP000019402">
    <property type="component" value="Unassembled WGS sequence"/>
</dbReference>
<dbReference type="EMBL" id="BAMD01000006">
    <property type="protein sequence ID" value="GAF02143.1"/>
    <property type="molecule type" value="Genomic_DNA"/>
</dbReference>
<dbReference type="Gene3D" id="3.40.50.1110">
    <property type="entry name" value="SGNH hydrolase"/>
    <property type="match status" value="1"/>
</dbReference>
<dbReference type="SUPFAM" id="SSF52266">
    <property type="entry name" value="SGNH hydrolase"/>
    <property type="match status" value="1"/>
</dbReference>
<feature type="domain" description="Sialate O-acetylesterase" evidence="2">
    <location>
        <begin position="25"/>
        <end position="288"/>
    </location>
</feature>
<dbReference type="RefSeq" id="WP_161636221.1">
    <property type="nucleotide sequence ID" value="NZ_BAMD01000006.1"/>
</dbReference>
<name>W7Y3J6_9BACT</name>
<sequence>MKRKILYLIVVISIISLNSIAQNVVHVVLLGGQSNMAGAGNYYQLDSTLRERIEVASQRVELSVDGLPPRPLSYTYSTFQKRKRGFGAVFGPELLLGVTLAEAYPKQEFLFIKLAQGGTSLYGAWNPEWSRDKALELERGEMKQNLQLFKKHVDIIHEQLLHLKNNGRLYRILGMVWMQGENDAAREVSARSYQTNLNKLIEAYRKEFKIPDMPFVMGQINSNYGRFAQGPQMVREAMVNVAQSDVHVGIITTVPKSPWLDYPKHTDNVHYNTEGQRRLGIAFAKILIDLSCKMED</sequence>
<gene>
    <name evidence="3" type="ORF">JCM21142_2770</name>
</gene>
<protein>
    <recommendedName>
        <fullName evidence="2">Sialate O-acetylesterase domain-containing protein</fullName>
    </recommendedName>
</protein>
<dbReference type="AlphaFoldDB" id="W7Y3J6"/>
<dbReference type="InterPro" id="IPR005181">
    <property type="entry name" value="SASA"/>
</dbReference>
<dbReference type="PANTHER" id="PTHR31988:SF19">
    <property type="entry name" value="9-O-ACETYL-N-ACETYLNEURAMINIC ACID DEACETYLASE-RELATED"/>
    <property type="match status" value="1"/>
</dbReference>
<dbReference type="InterPro" id="IPR036514">
    <property type="entry name" value="SGNH_hydro_sf"/>
</dbReference>
<dbReference type="PANTHER" id="PTHR31988">
    <property type="entry name" value="ESTERASE, PUTATIVE (DUF303)-RELATED"/>
    <property type="match status" value="1"/>
</dbReference>
<keyword evidence="4" id="KW-1185">Reference proteome</keyword>
<dbReference type="GO" id="GO:0016788">
    <property type="term" value="F:hydrolase activity, acting on ester bonds"/>
    <property type="evidence" value="ECO:0007669"/>
    <property type="project" value="UniProtKB-ARBA"/>
</dbReference>
<evidence type="ECO:0000256" key="1">
    <source>
        <dbReference type="ARBA" id="ARBA00022801"/>
    </source>
</evidence>
<dbReference type="Pfam" id="PF03629">
    <property type="entry name" value="SASA"/>
    <property type="match status" value="1"/>
</dbReference>